<name>A0A6I9UM59_SESIN</name>
<dbReference type="KEGG" id="sind:105179639"/>
<accession>A0A6I9UM59</accession>
<dbReference type="FunCoup" id="A0A6I9UM59">
    <property type="interactions" value="2"/>
</dbReference>
<dbReference type="PANTHER" id="PTHR31286:SF180">
    <property type="entry name" value="OS10G0362600 PROTEIN"/>
    <property type="match status" value="1"/>
</dbReference>
<dbReference type="RefSeq" id="XP_011101580.1">
    <property type="nucleotide sequence ID" value="XM_011103278.1"/>
</dbReference>
<feature type="domain" description="DUF4283" evidence="2">
    <location>
        <begin position="10"/>
        <end position="86"/>
    </location>
</feature>
<evidence type="ECO:0000313" key="3">
    <source>
        <dbReference type="Proteomes" id="UP000504604"/>
    </source>
</evidence>
<reference evidence="4" key="1">
    <citation type="submission" date="2025-08" db="UniProtKB">
        <authorList>
            <consortium name="RefSeq"/>
        </authorList>
    </citation>
    <scope>IDENTIFICATION</scope>
</reference>
<dbReference type="InterPro" id="IPR040256">
    <property type="entry name" value="At4g02000-like"/>
</dbReference>
<dbReference type="Pfam" id="PF14111">
    <property type="entry name" value="DUF4283"/>
    <property type="match status" value="1"/>
</dbReference>
<gene>
    <name evidence="4" type="primary">LOC105179639</name>
</gene>
<evidence type="ECO:0000313" key="4">
    <source>
        <dbReference type="RefSeq" id="XP_011101580.1"/>
    </source>
</evidence>
<proteinExistence type="predicted"/>
<dbReference type="AlphaFoldDB" id="A0A6I9UM59"/>
<dbReference type="InParanoid" id="A0A6I9UM59"/>
<keyword evidence="3" id="KW-1185">Reference proteome</keyword>
<evidence type="ECO:0000259" key="2">
    <source>
        <dbReference type="Pfam" id="PF14111"/>
    </source>
</evidence>
<sequence length="255" mass="29187">METIRNGSIKWKTTAVGYFLGKRPYFYHVKDFAFSAWPGLREVKATTNEFFFFQFKTVAYMEEAIEGGPWLFQGQPIVLQKWEPGMAMRKLKHTHVLVWIKLRHLPVELWTEEGLSTVASGIGKPLYMDAITRACTRLDFARVCVMLDVSSKLHKHIIIMTPNEEGGETPCKIDVKYEWIPSKCTRCMTLGHSAKDCALNKPSKPIKPQVAVYVPKTGPEEPITVHDQVITPPPRGEEKHRDGREWRWSEGKSKG</sequence>
<organism evidence="3 4">
    <name type="scientific">Sesamum indicum</name>
    <name type="common">Oriental sesame</name>
    <name type="synonym">Sesamum orientale</name>
    <dbReference type="NCBI Taxonomy" id="4182"/>
    <lineage>
        <taxon>Eukaryota</taxon>
        <taxon>Viridiplantae</taxon>
        <taxon>Streptophyta</taxon>
        <taxon>Embryophyta</taxon>
        <taxon>Tracheophyta</taxon>
        <taxon>Spermatophyta</taxon>
        <taxon>Magnoliopsida</taxon>
        <taxon>eudicotyledons</taxon>
        <taxon>Gunneridae</taxon>
        <taxon>Pentapetalae</taxon>
        <taxon>asterids</taxon>
        <taxon>lamiids</taxon>
        <taxon>Lamiales</taxon>
        <taxon>Pedaliaceae</taxon>
        <taxon>Sesamum</taxon>
    </lineage>
</organism>
<dbReference type="OrthoDB" id="1939300at2759"/>
<dbReference type="PANTHER" id="PTHR31286">
    <property type="entry name" value="GLYCINE-RICH CELL WALL STRUCTURAL PROTEIN 1.8-LIKE"/>
    <property type="match status" value="1"/>
</dbReference>
<dbReference type="GeneID" id="105179639"/>
<dbReference type="Proteomes" id="UP000504604">
    <property type="component" value="Unplaced"/>
</dbReference>
<dbReference type="InterPro" id="IPR025558">
    <property type="entry name" value="DUF4283"/>
</dbReference>
<feature type="compositionally biased region" description="Basic and acidic residues" evidence="1">
    <location>
        <begin position="235"/>
        <end position="255"/>
    </location>
</feature>
<protein>
    <submittedName>
        <fullName evidence="4">Uncharacterized protein LOC105179639</fullName>
    </submittedName>
</protein>
<feature type="region of interest" description="Disordered" evidence="1">
    <location>
        <begin position="217"/>
        <end position="255"/>
    </location>
</feature>
<evidence type="ECO:0000256" key="1">
    <source>
        <dbReference type="SAM" id="MobiDB-lite"/>
    </source>
</evidence>